<dbReference type="EMBL" id="DWZJ01000092">
    <property type="protein sequence ID" value="HJB14063.1"/>
    <property type="molecule type" value="Genomic_DNA"/>
</dbReference>
<evidence type="ECO:0000256" key="5">
    <source>
        <dbReference type="ARBA" id="ARBA00023136"/>
    </source>
</evidence>
<accession>A0A9D2RSH5</accession>
<feature type="transmembrane region" description="Helical" evidence="6">
    <location>
        <begin position="242"/>
        <end position="261"/>
    </location>
</feature>
<keyword evidence="4 6" id="KW-1133">Transmembrane helix</keyword>
<organism evidence="8 9">
    <name type="scientific">Candidatus Oscillibacter excrementigallinarum</name>
    <dbReference type="NCBI Taxonomy" id="2838716"/>
    <lineage>
        <taxon>Bacteria</taxon>
        <taxon>Bacillati</taxon>
        <taxon>Bacillota</taxon>
        <taxon>Clostridia</taxon>
        <taxon>Eubacteriales</taxon>
        <taxon>Oscillospiraceae</taxon>
        <taxon>Oscillibacter</taxon>
    </lineage>
</organism>
<sequence>MSKETEKPSFFERVATVIVDKRNLIFFLYACALIFCLFSRNWVSVCNDITEYLPETTETRQGLTLMEEEFTTFATARVMVSHVTYDMAADLAEQMEQIEGVSSAAFGNDAAGADTGDSEPETPEDIAAYFKGADALISVTFEGEETDESSLAAMEAIRELLEPYDAYIDSAVGSSQADSLASEMGIILGVAAVIIVLVLLLTSRSYAEIPVLLLTFIAAALLNLGTNFIFGEISFVSNSVTVVLQLALAIDYAIIMLHRFLEEREHAGDREACIAAVSAAIPSISASSLTTISGLAAMMFMQFRIGFDMGMVLIKAILFSMLSVFTLMPGLLMLFSKAMAKTRHRSFIPRIDRWGKFALKLRYVGVPLFVVAIVAGFLLSNQCPYVYGYSQIETARQNESQIAETRVNETFGAQNVMALIVPKGDYASEKALLERLERYDQVDYAMGLSNVEAMDGYMLTDPLTPRQFSEAADLDYELVCLVYTAYAAEQEEYGRIVSGIDDYTVPLMDMFFFAYDKAEEGYVDLDEEDQADLDDLHAQLSDARAQLLGEHDTRMLVSLDLPEEGEETFAFLQTIHQEAERYYDADSVYLVGDSTSDYDLSVSFARDNIMISVLSVVFVILVLLFTFQSVGLPILLILVIQGSIWINFSFPGVTREPIFFLSYLIVTSIQMGANIDYAIVISSWYNELKEKMSRREAIIQALDLSFPTVLTSGSILSAAGFLIGRITTEPAIVGIGECLCRGTLISMFLVMFILPQILYLGDKIVERTRFNIKVPEVSHSASGTVYINGRVRGRISGVVDAHIQGVIYGDVSGMLETGSYQTEEVPQSNETEHP</sequence>
<dbReference type="PANTHER" id="PTHR33406">
    <property type="entry name" value="MEMBRANE PROTEIN MJ1562-RELATED"/>
    <property type="match status" value="1"/>
</dbReference>
<feature type="transmembrane region" description="Helical" evidence="6">
    <location>
        <begin position="609"/>
        <end position="627"/>
    </location>
</feature>
<evidence type="ECO:0000256" key="2">
    <source>
        <dbReference type="ARBA" id="ARBA00022475"/>
    </source>
</evidence>
<comment type="caution">
    <text evidence="8">The sequence shown here is derived from an EMBL/GenBank/DDBJ whole genome shotgun (WGS) entry which is preliminary data.</text>
</comment>
<feature type="domain" description="Membrane transport protein MMPL" evidence="7">
    <location>
        <begin position="551"/>
        <end position="761"/>
    </location>
</feature>
<proteinExistence type="predicted"/>
<dbReference type="PANTHER" id="PTHR33406:SF13">
    <property type="entry name" value="MEMBRANE PROTEIN YDFJ"/>
    <property type="match status" value="1"/>
</dbReference>
<evidence type="ECO:0000259" key="7">
    <source>
        <dbReference type="Pfam" id="PF03176"/>
    </source>
</evidence>
<feature type="transmembrane region" description="Helical" evidence="6">
    <location>
        <begin position="658"/>
        <end position="680"/>
    </location>
</feature>
<evidence type="ECO:0000313" key="8">
    <source>
        <dbReference type="EMBL" id="HJB14063.1"/>
    </source>
</evidence>
<feature type="transmembrane region" description="Helical" evidence="6">
    <location>
        <begin position="357"/>
        <end position="379"/>
    </location>
</feature>
<dbReference type="Gene3D" id="1.20.1640.10">
    <property type="entry name" value="Multidrug efflux transporter AcrB transmembrane domain"/>
    <property type="match status" value="2"/>
</dbReference>
<evidence type="ECO:0000256" key="6">
    <source>
        <dbReference type="SAM" id="Phobius"/>
    </source>
</evidence>
<feature type="transmembrane region" description="Helical" evidence="6">
    <location>
        <begin position="209"/>
        <end position="230"/>
    </location>
</feature>
<keyword evidence="3 6" id="KW-0812">Transmembrane</keyword>
<evidence type="ECO:0000256" key="1">
    <source>
        <dbReference type="ARBA" id="ARBA00004651"/>
    </source>
</evidence>
<keyword evidence="2" id="KW-1003">Cell membrane</keyword>
<feature type="transmembrane region" description="Helical" evidence="6">
    <location>
        <begin position="184"/>
        <end position="202"/>
    </location>
</feature>
<protein>
    <submittedName>
        <fullName evidence="8">MMPL family transporter</fullName>
    </submittedName>
</protein>
<evidence type="ECO:0000313" key="9">
    <source>
        <dbReference type="Proteomes" id="UP000823824"/>
    </source>
</evidence>
<feature type="transmembrane region" description="Helical" evidence="6">
    <location>
        <begin position="23"/>
        <end position="43"/>
    </location>
</feature>
<dbReference type="SUPFAM" id="SSF82866">
    <property type="entry name" value="Multidrug efflux transporter AcrB transmembrane domain"/>
    <property type="match status" value="2"/>
</dbReference>
<evidence type="ECO:0000256" key="4">
    <source>
        <dbReference type="ARBA" id="ARBA00022989"/>
    </source>
</evidence>
<dbReference type="InterPro" id="IPR004869">
    <property type="entry name" value="MMPL_dom"/>
</dbReference>
<evidence type="ECO:0000256" key="3">
    <source>
        <dbReference type="ARBA" id="ARBA00022692"/>
    </source>
</evidence>
<reference evidence="8" key="2">
    <citation type="submission" date="2021-04" db="EMBL/GenBank/DDBJ databases">
        <authorList>
            <person name="Gilroy R."/>
        </authorList>
    </citation>
    <scope>NUCLEOTIDE SEQUENCE</scope>
    <source>
        <strain evidence="8">ChiBcec18-1249</strain>
    </source>
</reference>
<feature type="transmembrane region" description="Helical" evidence="6">
    <location>
        <begin position="312"/>
        <end position="336"/>
    </location>
</feature>
<feature type="transmembrane region" description="Helical" evidence="6">
    <location>
        <begin position="634"/>
        <end position="652"/>
    </location>
</feature>
<dbReference type="AlphaFoldDB" id="A0A9D2RSH5"/>
<dbReference type="Proteomes" id="UP000823824">
    <property type="component" value="Unassembled WGS sequence"/>
</dbReference>
<dbReference type="Pfam" id="PF03176">
    <property type="entry name" value="MMPL"/>
    <property type="match status" value="2"/>
</dbReference>
<keyword evidence="5 6" id="KW-0472">Membrane</keyword>
<feature type="transmembrane region" description="Helical" evidence="6">
    <location>
        <begin position="743"/>
        <end position="761"/>
    </location>
</feature>
<feature type="transmembrane region" description="Helical" evidence="6">
    <location>
        <begin position="273"/>
        <end position="300"/>
    </location>
</feature>
<reference evidence="8" key="1">
    <citation type="journal article" date="2021" name="PeerJ">
        <title>Extensive microbial diversity within the chicken gut microbiome revealed by metagenomics and culture.</title>
        <authorList>
            <person name="Gilroy R."/>
            <person name="Ravi A."/>
            <person name="Getino M."/>
            <person name="Pursley I."/>
            <person name="Horton D.L."/>
            <person name="Alikhan N.F."/>
            <person name="Baker D."/>
            <person name="Gharbi K."/>
            <person name="Hall N."/>
            <person name="Watson M."/>
            <person name="Adriaenssens E.M."/>
            <person name="Foster-Nyarko E."/>
            <person name="Jarju S."/>
            <person name="Secka A."/>
            <person name="Antonio M."/>
            <person name="Oren A."/>
            <person name="Chaudhuri R.R."/>
            <person name="La Ragione R."/>
            <person name="Hildebrand F."/>
            <person name="Pallen M.J."/>
        </authorList>
    </citation>
    <scope>NUCLEOTIDE SEQUENCE</scope>
    <source>
        <strain evidence="8">ChiBcec18-1249</strain>
    </source>
</reference>
<gene>
    <name evidence="8" type="ORF">H9787_10190</name>
</gene>
<feature type="transmembrane region" description="Helical" evidence="6">
    <location>
        <begin position="701"/>
        <end position="723"/>
    </location>
</feature>
<name>A0A9D2RSH5_9FIRM</name>
<feature type="domain" description="Membrane transport protein MMPL" evidence="7">
    <location>
        <begin position="54"/>
        <end position="345"/>
    </location>
</feature>
<dbReference type="GO" id="GO:0005886">
    <property type="term" value="C:plasma membrane"/>
    <property type="evidence" value="ECO:0007669"/>
    <property type="project" value="UniProtKB-SubCell"/>
</dbReference>
<dbReference type="InterPro" id="IPR050545">
    <property type="entry name" value="Mycobact_MmpL"/>
</dbReference>
<comment type="subcellular location">
    <subcellularLocation>
        <location evidence="1">Cell membrane</location>
        <topology evidence="1">Multi-pass membrane protein</topology>
    </subcellularLocation>
</comment>